<comment type="caution">
    <text evidence="6">The sequence shown here is derived from an EMBL/GenBank/DDBJ whole genome shotgun (WGS) entry which is preliminary data.</text>
</comment>
<keyword evidence="3 4" id="KW-0413">Isomerase</keyword>
<evidence type="ECO:0000256" key="2">
    <source>
        <dbReference type="ARBA" id="ARBA00022898"/>
    </source>
</evidence>
<dbReference type="Proteomes" id="UP001195660">
    <property type="component" value="Unassembled WGS sequence"/>
</dbReference>
<protein>
    <recommendedName>
        <fullName evidence="4">Alanine racemase</fullName>
        <ecNumber evidence="4">5.1.1.1</ecNumber>
    </recommendedName>
</protein>
<comment type="pathway">
    <text evidence="4">Amino-acid biosynthesis; D-alanine biosynthesis; D-alanine from L-alanine: step 1/1.</text>
</comment>
<dbReference type="CDD" id="cd06827">
    <property type="entry name" value="PLPDE_III_AR_proteobact"/>
    <property type="match status" value="1"/>
</dbReference>
<comment type="cofactor">
    <cofactor evidence="1 4">
        <name>pyridoxal 5'-phosphate</name>
        <dbReference type="ChEBI" id="CHEBI:597326"/>
    </cofactor>
</comment>
<evidence type="ECO:0000313" key="7">
    <source>
        <dbReference type="Proteomes" id="UP001195660"/>
    </source>
</evidence>
<dbReference type="SMART" id="SM01005">
    <property type="entry name" value="Ala_racemase_C"/>
    <property type="match status" value="1"/>
</dbReference>
<dbReference type="HAMAP" id="MF_01201">
    <property type="entry name" value="Ala_racemase"/>
    <property type="match status" value="1"/>
</dbReference>
<name>A0ABS2C756_9NEIS</name>
<evidence type="ECO:0000256" key="3">
    <source>
        <dbReference type="ARBA" id="ARBA00023235"/>
    </source>
</evidence>
<comment type="similarity">
    <text evidence="4">Belongs to the alanine racemase family.</text>
</comment>
<reference evidence="6 7" key="1">
    <citation type="submission" date="2019-11" db="EMBL/GenBank/DDBJ databases">
        <title>Novel Deefgea species.</title>
        <authorList>
            <person name="Han J.-H."/>
        </authorList>
    </citation>
    <scope>NUCLEOTIDE SEQUENCE [LARGE SCALE GENOMIC DNA]</scope>
    <source>
        <strain evidence="6 7">LMG 24817</strain>
    </source>
</reference>
<proteinExistence type="inferred from homology"/>
<dbReference type="GO" id="GO:0008784">
    <property type="term" value="F:alanine racemase activity"/>
    <property type="evidence" value="ECO:0007669"/>
    <property type="project" value="UniProtKB-EC"/>
</dbReference>
<dbReference type="InterPro" id="IPR020622">
    <property type="entry name" value="Ala_racemase_pyridoxalP-BS"/>
</dbReference>
<evidence type="ECO:0000259" key="5">
    <source>
        <dbReference type="SMART" id="SM01005"/>
    </source>
</evidence>
<dbReference type="EC" id="5.1.1.1" evidence="4"/>
<dbReference type="PANTHER" id="PTHR30511">
    <property type="entry name" value="ALANINE RACEMASE"/>
    <property type="match status" value="1"/>
</dbReference>
<feature type="binding site" evidence="4">
    <location>
        <position position="301"/>
    </location>
    <ligand>
        <name>substrate</name>
    </ligand>
</feature>
<organism evidence="6 7">
    <name type="scientific">Deefgea chitinilytica</name>
    <dbReference type="NCBI Taxonomy" id="570276"/>
    <lineage>
        <taxon>Bacteria</taxon>
        <taxon>Pseudomonadati</taxon>
        <taxon>Pseudomonadota</taxon>
        <taxon>Betaproteobacteria</taxon>
        <taxon>Neisseriales</taxon>
        <taxon>Chitinibacteraceae</taxon>
        <taxon>Deefgea</taxon>
    </lineage>
</organism>
<dbReference type="NCBIfam" id="TIGR00492">
    <property type="entry name" value="alr"/>
    <property type="match status" value="1"/>
</dbReference>
<accession>A0ABS2C756</accession>
<dbReference type="Pfam" id="PF00842">
    <property type="entry name" value="Ala_racemase_C"/>
    <property type="match status" value="1"/>
</dbReference>
<keyword evidence="2 4" id="KW-0663">Pyridoxal phosphate</keyword>
<dbReference type="PANTHER" id="PTHR30511:SF0">
    <property type="entry name" value="ALANINE RACEMASE, CATABOLIC-RELATED"/>
    <property type="match status" value="1"/>
</dbReference>
<gene>
    <name evidence="6" type="primary">alr</name>
    <name evidence="6" type="ORF">GM173_00125</name>
</gene>
<dbReference type="InterPro" id="IPR009006">
    <property type="entry name" value="Ala_racemase/Decarboxylase_C"/>
</dbReference>
<dbReference type="Gene3D" id="2.40.37.10">
    <property type="entry name" value="Lyase, Ornithine Decarboxylase, Chain A, domain 1"/>
    <property type="match status" value="1"/>
</dbReference>
<dbReference type="Gene3D" id="3.20.20.10">
    <property type="entry name" value="Alanine racemase"/>
    <property type="match status" value="1"/>
</dbReference>
<dbReference type="EMBL" id="WOFE01000001">
    <property type="protein sequence ID" value="MBM5569984.1"/>
    <property type="molecule type" value="Genomic_DNA"/>
</dbReference>
<dbReference type="InterPro" id="IPR011079">
    <property type="entry name" value="Ala_racemase_C"/>
</dbReference>
<feature type="modified residue" description="N6-(pyridoxal phosphate)lysine" evidence="4">
    <location>
        <position position="35"/>
    </location>
</feature>
<comment type="function">
    <text evidence="4">Catalyzes the interconversion of L-alanine and D-alanine. May also act on other amino acids.</text>
</comment>
<dbReference type="InterPro" id="IPR000821">
    <property type="entry name" value="Ala_racemase"/>
</dbReference>
<evidence type="ECO:0000256" key="4">
    <source>
        <dbReference type="HAMAP-Rule" id="MF_01201"/>
    </source>
</evidence>
<comment type="catalytic activity">
    <reaction evidence="4">
        <text>L-alanine = D-alanine</text>
        <dbReference type="Rhea" id="RHEA:20249"/>
        <dbReference type="ChEBI" id="CHEBI:57416"/>
        <dbReference type="ChEBI" id="CHEBI:57972"/>
        <dbReference type="EC" id="5.1.1.1"/>
    </reaction>
</comment>
<sequence length="356" mass="37972">MSRPIEALVNAAALAHNYQLIQQRALGARVFAVVKANGYGHGLQRVIAALPAADGFAILELDAAIAMRASGLQQTILLLEGVFCPDELLDCAQHNLSIAVHSPEHIQWLEQAQLVRPLHVFLKLNTGMNRLGFAAESAAQWVERLSRCANVVDVTLMTHFATADEPAVGINSQWARFCAAAQGLNLPISTANSAAIFAYPETNGDWVRPGIALYGSSPFADRTAESLGLHPVMTLRSEVIAIQELQAGDAVGYGATFLAPHPMRVGVVACGYADGYPRHAPTGTPVVVDGQRSRLVGRVSMDMLCIDLTDCPAARLGSQVELWGSQLSIDDVAKAAGTISYELMCALATRVPVQLV</sequence>
<dbReference type="PROSITE" id="PS00395">
    <property type="entry name" value="ALANINE_RACEMASE"/>
    <property type="match status" value="1"/>
</dbReference>
<keyword evidence="7" id="KW-1185">Reference proteome</keyword>
<dbReference type="InterPro" id="IPR001608">
    <property type="entry name" value="Ala_racemase_N"/>
</dbReference>
<dbReference type="RefSeq" id="WP_203569313.1">
    <property type="nucleotide sequence ID" value="NZ_WOFE01000001.1"/>
</dbReference>
<dbReference type="PRINTS" id="PR00992">
    <property type="entry name" value="ALARACEMASE"/>
</dbReference>
<evidence type="ECO:0000313" key="6">
    <source>
        <dbReference type="EMBL" id="MBM5569984.1"/>
    </source>
</evidence>
<dbReference type="InterPro" id="IPR029066">
    <property type="entry name" value="PLP-binding_barrel"/>
</dbReference>
<feature type="domain" description="Alanine racemase C-terminal" evidence="5">
    <location>
        <begin position="232"/>
        <end position="356"/>
    </location>
</feature>
<feature type="active site" description="Proton acceptor; specific for L-alanine" evidence="4">
    <location>
        <position position="253"/>
    </location>
</feature>
<dbReference type="Pfam" id="PF01168">
    <property type="entry name" value="Ala_racemase_N"/>
    <property type="match status" value="1"/>
</dbReference>
<feature type="binding site" evidence="4">
    <location>
        <position position="130"/>
    </location>
    <ligand>
        <name>substrate</name>
    </ligand>
</feature>
<feature type="active site" description="Proton acceptor; specific for D-alanine" evidence="4">
    <location>
        <position position="35"/>
    </location>
</feature>
<evidence type="ECO:0000256" key="1">
    <source>
        <dbReference type="ARBA" id="ARBA00001933"/>
    </source>
</evidence>
<dbReference type="SUPFAM" id="SSF50621">
    <property type="entry name" value="Alanine racemase C-terminal domain-like"/>
    <property type="match status" value="1"/>
</dbReference>
<dbReference type="SUPFAM" id="SSF51419">
    <property type="entry name" value="PLP-binding barrel"/>
    <property type="match status" value="1"/>
</dbReference>